<dbReference type="RefSeq" id="WP_149324671.1">
    <property type="nucleotide sequence ID" value="NZ_CP043504.1"/>
</dbReference>
<evidence type="ECO:0000259" key="4">
    <source>
        <dbReference type="Pfam" id="PF05048"/>
    </source>
</evidence>
<keyword evidence="6" id="KW-1185">Reference proteome</keyword>
<dbReference type="Proteomes" id="UP000322159">
    <property type="component" value="Chromosome"/>
</dbReference>
<feature type="region of interest" description="Disordered" evidence="2">
    <location>
        <begin position="361"/>
        <end position="381"/>
    </location>
</feature>
<dbReference type="InterPro" id="IPR011050">
    <property type="entry name" value="Pectin_lyase_fold/virulence"/>
</dbReference>
<dbReference type="PROSITE" id="PS51257">
    <property type="entry name" value="PROKAR_LIPOPROTEIN"/>
    <property type="match status" value="1"/>
</dbReference>
<dbReference type="SMART" id="SM00710">
    <property type="entry name" value="PbH1"/>
    <property type="match status" value="7"/>
</dbReference>
<reference evidence="5 6" key="1">
    <citation type="submission" date="2019-09" db="EMBL/GenBank/DDBJ databases">
        <title>Genome sequencing of strain KACC 19322.</title>
        <authorList>
            <person name="Heo J."/>
            <person name="Kim S.-J."/>
            <person name="Kim J.-S."/>
            <person name="Hong S.-B."/>
            <person name="Kwon S.-W."/>
        </authorList>
    </citation>
    <scope>NUCLEOTIDE SEQUENCE [LARGE SCALE GENOMIC DNA]</scope>
    <source>
        <strain evidence="5 6">KACC 19322</strain>
    </source>
</reference>
<sequence length="432" mass="44269">MPRRLAAAALAALAALALCGCADAAPATKAEVHVPADAATLSAAMELVSPGGLVVIAPGRYEEQLLVDKADVTVRGEDRNATVIDGGGIRPYGIVAIADGVRIENLTVTGATFYGVLVTGLHDGDGPADPGEGGYTDWDPRAFPPLQRFLVDHVTAFNNGLYGIYAFNSQHGVIRDSYASGSADSGFYVGQCEECDILVTGNVAERNAVGFENANASDSVVIVGNRFAGNRVGMTLLSSYQEAFTPQRANTVVGNLVTDNVEPDSPSQAEGGFATGIGIAGGQRNTIERNRITGNPRAAVILTNTEDIAASGNRVEANLVDDGARLANLSAARTPAVGNCWTDAAPSRPAELAAEAAAACDGDTTPQSATTALPGPEAPPGVSFRRVAAPRDQPQLAASGRPARLPGTVAMPELTGVAVPDATLLADRAGTR</sequence>
<dbReference type="InterPro" id="IPR012334">
    <property type="entry name" value="Pectin_lyas_fold"/>
</dbReference>
<dbReference type="SUPFAM" id="SSF51126">
    <property type="entry name" value="Pectin lyase-like"/>
    <property type="match status" value="1"/>
</dbReference>
<dbReference type="InterPro" id="IPR007742">
    <property type="entry name" value="NosD_dom"/>
</dbReference>
<feature type="chain" id="PRO_5022963347" evidence="3">
    <location>
        <begin position="25"/>
        <end position="432"/>
    </location>
</feature>
<dbReference type="Gene3D" id="2.160.20.10">
    <property type="entry name" value="Single-stranded right-handed beta-helix, Pectin lyase-like"/>
    <property type="match status" value="1"/>
</dbReference>
<gene>
    <name evidence="5" type="ORF">FLP23_03965</name>
</gene>
<evidence type="ECO:0000256" key="3">
    <source>
        <dbReference type="SAM" id="SignalP"/>
    </source>
</evidence>
<dbReference type="PANTHER" id="PTHR22990">
    <property type="entry name" value="F-BOX ONLY PROTEIN"/>
    <property type="match status" value="1"/>
</dbReference>
<dbReference type="PANTHER" id="PTHR22990:SF15">
    <property type="entry name" value="F-BOX ONLY PROTEIN 10"/>
    <property type="match status" value="1"/>
</dbReference>
<dbReference type="InterPro" id="IPR006626">
    <property type="entry name" value="PbH1"/>
</dbReference>
<keyword evidence="1" id="KW-0677">Repeat</keyword>
<evidence type="ECO:0000313" key="5">
    <source>
        <dbReference type="EMBL" id="QEO09242.1"/>
    </source>
</evidence>
<dbReference type="Pfam" id="PF05048">
    <property type="entry name" value="NosD"/>
    <property type="match status" value="1"/>
</dbReference>
<evidence type="ECO:0000256" key="2">
    <source>
        <dbReference type="SAM" id="MobiDB-lite"/>
    </source>
</evidence>
<proteinExistence type="predicted"/>
<feature type="domain" description="Periplasmic copper-binding protein NosD beta helix" evidence="4">
    <location>
        <begin position="98"/>
        <end position="262"/>
    </location>
</feature>
<dbReference type="OrthoDB" id="339817at2"/>
<evidence type="ECO:0000256" key="1">
    <source>
        <dbReference type="ARBA" id="ARBA00022737"/>
    </source>
</evidence>
<organism evidence="5 6">
    <name type="scientific">Protaetiibacter larvae</name>
    <dbReference type="NCBI Taxonomy" id="2592654"/>
    <lineage>
        <taxon>Bacteria</taxon>
        <taxon>Bacillati</taxon>
        <taxon>Actinomycetota</taxon>
        <taxon>Actinomycetes</taxon>
        <taxon>Micrococcales</taxon>
        <taxon>Microbacteriaceae</taxon>
        <taxon>Protaetiibacter</taxon>
    </lineage>
</organism>
<keyword evidence="3" id="KW-0732">Signal</keyword>
<dbReference type="KEGG" id="lyk:FLP23_03965"/>
<evidence type="ECO:0000313" key="6">
    <source>
        <dbReference type="Proteomes" id="UP000322159"/>
    </source>
</evidence>
<dbReference type="EMBL" id="CP043504">
    <property type="protein sequence ID" value="QEO09242.1"/>
    <property type="molecule type" value="Genomic_DNA"/>
</dbReference>
<dbReference type="InterPro" id="IPR051550">
    <property type="entry name" value="SCF-Subunits/Alg-Epimerases"/>
</dbReference>
<name>A0A5C1Y8G3_9MICO</name>
<accession>A0A5C1Y8G3</accession>
<dbReference type="AlphaFoldDB" id="A0A5C1Y8G3"/>
<feature type="signal peptide" evidence="3">
    <location>
        <begin position="1"/>
        <end position="24"/>
    </location>
</feature>
<protein>
    <submittedName>
        <fullName evidence="5">Plasmid stabilization protein</fullName>
    </submittedName>
</protein>